<name>A0A3B1DDE6_9ZZZZ</name>
<dbReference type="InterPro" id="IPR000424">
    <property type="entry name" value="Primosome_PriB/ssb"/>
</dbReference>
<dbReference type="InterPro" id="IPR011344">
    <property type="entry name" value="ssDNA-bd"/>
</dbReference>
<dbReference type="CDD" id="cd04496">
    <property type="entry name" value="SSB_OBF"/>
    <property type="match status" value="1"/>
</dbReference>
<gene>
    <name evidence="3" type="ORF">MNBD_UNCLBAC01-1376</name>
</gene>
<organism evidence="3">
    <name type="scientific">hydrothermal vent metagenome</name>
    <dbReference type="NCBI Taxonomy" id="652676"/>
    <lineage>
        <taxon>unclassified sequences</taxon>
        <taxon>metagenomes</taxon>
        <taxon>ecological metagenomes</taxon>
    </lineage>
</organism>
<dbReference type="PANTHER" id="PTHR10302">
    <property type="entry name" value="SINGLE-STRANDED DNA-BINDING PROTEIN"/>
    <property type="match status" value="1"/>
</dbReference>
<keyword evidence="1 3" id="KW-0238">DNA-binding</keyword>
<dbReference type="EMBL" id="UOGJ01000112">
    <property type="protein sequence ID" value="VAX36881.1"/>
    <property type="molecule type" value="Genomic_DNA"/>
</dbReference>
<proteinExistence type="inferred from homology"/>
<feature type="compositionally biased region" description="Basic and acidic residues" evidence="2">
    <location>
        <begin position="133"/>
        <end position="144"/>
    </location>
</feature>
<dbReference type="PROSITE" id="PS50935">
    <property type="entry name" value="SSB"/>
    <property type="match status" value="1"/>
</dbReference>
<evidence type="ECO:0000313" key="3">
    <source>
        <dbReference type="EMBL" id="VAX36881.1"/>
    </source>
</evidence>
<dbReference type="PANTHER" id="PTHR10302:SF27">
    <property type="entry name" value="SINGLE-STRANDED DNA-BINDING PROTEIN"/>
    <property type="match status" value="1"/>
</dbReference>
<evidence type="ECO:0000256" key="2">
    <source>
        <dbReference type="SAM" id="MobiDB-lite"/>
    </source>
</evidence>
<evidence type="ECO:0000256" key="1">
    <source>
        <dbReference type="ARBA" id="ARBA00023125"/>
    </source>
</evidence>
<accession>A0A3B1DDE6</accession>
<dbReference type="GO" id="GO:0003697">
    <property type="term" value="F:single-stranded DNA binding"/>
    <property type="evidence" value="ECO:0007669"/>
    <property type="project" value="InterPro"/>
</dbReference>
<dbReference type="NCBIfam" id="TIGR00621">
    <property type="entry name" value="ssb"/>
    <property type="match status" value="1"/>
</dbReference>
<sequence>MANLNKVFLIGNLTRDPELRYTPGGTAVANLGIAVNRRFKDSSGELKEEVCFLTVTVWDKQATACCQYLTKGRPVFVEGVLQSRFWETSDGQKRSAIDVRAERVQFLGSSGGNKEKVEAPQEATAGVGVESGEAIKPEDIAWDE</sequence>
<reference evidence="3" key="1">
    <citation type="submission" date="2018-06" db="EMBL/GenBank/DDBJ databases">
        <authorList>
            <person name="Zhirakovskaya E."/>
        </authorList>
    </citation>
    <scope>NUCLEOTIDE SEQUENCE</scope>
</reference>
<feature type="region of interest" description="Disordered" evidence="2">
    <location>
        <begin position="110"/>
        <end position="144"/>
    </location>
</feature>
<dbReference type="GO" id="GO:0009295">
    <property type="term" value="C:nucleoid"/>
    <property type="evidence" value="ECO:0007669"/>
    <property type="project" value="TreeGrafter"/>
</dbReference>
<dbReference type="Gene3D" id="2.40.50.140">
    <property type="entry name" value="Nucleic acid-binding proteins"/>
    <property type="match status" value="1"/>
</dbReference>
<protein>
    <submittedName>
        <fullName evidence="3">Single-stranded DNA-binding protein</fullName>
    </submittedName>
</protein>
<dbReference type="HAMAP" id="MF_00984">
    <property type="entry name" value="SSB"/>
    <property type="match status" value="1"/>
</dbReference>
<dbReference type="SUPFAM" id="SSF50249">
    <property type="entry name" value="Nucleic acid-binding proteins"/>
    <property type="match status" value="1"/>
</dbReference>
<dbReference type="AlphaFoldDB" id="A0A3B1DDE6"/>
<dbReference type="InterPro" id="IPR012340">
    <property type="entry name" value="NA-bd_OB-fold"/>
</dbReference>
<dbReference type="Pfam" id="PF00436">
    <property type="entry name" value="SSB"/>
    <property type="match status" value="1"/>
</dbReference>
<dbReference type="PIRSF" id="PIRSF002070">
    <property type="entry name" value="SSB"/>
    <property type="match status" value="1"/>
</dbReference>
<dbReference type="GO" id="GO:0006260">
    <property type="term" value="P:DNA replication"/>
    <property type="evidence" value="ECO:0007669"/>
    <property type="project" value="InterPro"/>
</dbReference>